<dbReference type="AlphaFoldDB" id="A0A382SJF8"/>
<dbReference type="EMBL" id="UINC01129511">
    <property type="protein sequence ID" value="SVD09953.1"/>
    <property type="molecule type" value="Genomic_DNA"/>
</dbReference>
<protein>
    <submittedName>
        <fullName evidence="1">Uncharacterized protein</fullName>
    </submittedName>
</protein>
<name>A0A382SJF8_9ZZZZ</name>
<organism evidence="1">
    <name type="scientific">marine metagenome</name>
    <dbReference type="NCBI Taxonomy" id="408172"/>
    <lineage>
        <taxon>unclassified sequences</taxon>
        <taxon>metagenomes</taxon>
        <taxon>ecological metagenomes</taxon>
    </lineage>
</organism>
<reference evidence="1" key="1">
    <citation type="submission" date="2018-05" db="EMBL/GenBank/DDBJ databases">
        <authorList>
            <person name="Lanie J.A."/>
            <person name="Ng W.-L."/>
            <person name="Kazmierczak K.M."/>
            <person name="Andrzejewski T.M."/>
            <person name="Davidsen T.M."/>
            <person name="Wayne K.J."/>
            <person name="Tettelin H."/>
            <person name="Glass J.I."/>
            <person name="Rusch D."/>
            <person name="Podicherti R."/>
            <person name="Tsui H.-C.T."/>
            <person name="Winkler M.E."/>
        </authorList>
    </citation>
    <scope>NUCLEOTIDE SEQUENCE</scope>
</reference>
<evidence type="ECO:0000313" key="1">
    <source>
        <dbReference type="EMBL" id="SVD09953.1"/>
    </source>
</evidence>
<accession>A0A382SJF8</accession>
<proteinExistence type="predicted"/>
<feature type="non-terminal residue" evidence="1">
    <location>
        <position position="270"/>
    </location>
</feature>
<gene>
    <name evidence="1" type="ORF">METZ01_LOCUS362807</name>
</gene>
<sequence length="270" mass="30903">MTNVILQPAGANSENHFRDSIEKPIPLDRIKNYLDENERSKFSSISGINAYPTWGLQKGEDNGNIKRWDSIHEGDYVIFTGTLTKIQGCYCLGTIFHKKHSVSLAEDLGRDIWTNEGPPWEYIYFLGNVRKINIPYSKITKLIGIQGFYRVNVVKPPRSDILIQGLNLENLIGTTISSKKRIRQDSKKVDFVPIEIKNDIENKSKIYETENINPQKIDVLIKDEHNLDKAILSLQRKEQGLLRRYLFHNKTLGRCGICGFNFPVDLLIAA</sequence>